<dbReference type="SUPFAM" id="SSF56281">
    <property type="entry name" value="Metallo-hydrolase/oxidoreductase"/>
    <property type="match status" value="1"/>
</dbReference>
<feature type="domain" description="Metallo-beta-lactamase" evidence="1">
    <location>
        <begin position="14"/>
        <end position="195"/>
    </location>
</feature>
<dbReference type="AlphaFoldDB" id="A0A918UVX5"/>
<dbReference type="RefSeq" id="WP_308429926.1">
    <property type="nucleotide sequence ID" value="NZ_BMZB01000003.1"/>
</dbReference>
<gene>
    <name evidence="2" type="ORF">GCM10011273_25500</name>
</gene>
<dbReference type="PANTHER" id="PTHR42663">
    <property type="entry name" value="HYDROLASE C777.06C-RELATED-RELATED"/>
    <property type="match status" value="1"/>
</dbReference>
<dbReference type="Gene3D" id="3.60.15.10">
    <property type="entry name" value="Ribonuclease Z/Hydroxyacylglutathione hydrolase-like"/>
    <property type="match status" value="1"/>
</dbReference>
<dbReference type="Proteomes" id="UP000662572">
    <property type="component" value="Unassembled WGS sequence"/>
</dbReference>
<accession>A0A918UVX5</accession>
<reference evidence="2" key="2">
    <citation type="submission" date="2020-09" db="EMBL/GenBank/DDBJ databases">
        <authorList>
            <person name="Sun Q."/>
            <person name="Kim S."/>
        </authorList>
    </citation>
    <scope>NUCLEOTIDE SEQUENCE</scope>
    <source>
        <strain evidence="2">KCTC 32296</strain>
    </source>
</reference>
<sequence length="228" mass="26156">MAIYDDQTPDQRTQVIIDTSPEFREQVLRTEIKHLDAILWTHDHADQSHGIDDMRFFAIANRRNIDGYMDQATYNGLFHRFEYVFTGKFGYPPICTAHIIPDHGIVWDVMGNGGVMPVRTFGQEHGPIKSVGYRIGDFAYSSDVSDISDDNFEHLKGLKLWIVDALRLAPHPTHSHVEKTLSWIERVKPERAILTNLHQDLDYNALKSMLPEHVEPAYDGMKIKLTAQ</sequence>
<dbReference type="EMBL" id="BMZB01000003">
    <property type="protein sequence ID" value="GGZ37909.1"/>
    <property type="molecule type" value="Genomic_DNA"/>
</dbReference>
<reference evidence="2" key="1">
    <citation type="journal article" date="2014" name="Int. J. Syst. Evol. Microbiol.">
        <title>Complete genome sequence of Corynebacterium casei LMG S-19264T (=DSM 44701T), isolated from a smear-ripened cheese.</title>
        <authorList>
            <consortium name="US DOE Joint Genome Institute (JGI-PGF)"/>
            <person name="Walter F."/>
            <person name="Albersmeier A."/>
            <person name="Kalinowski J."/>
            <person name="Ruckert C."/>
        </authorList>
    </citation>
    <scope>NUCLEOTIDE SEQUENCE</scope>
    <source>
        <strain evidence="2">KCTC 32296</strain>
    </source>
</reference>
<dbReference type="InterPro" id="IPR001279">
    <property type="entry name" value="Metallo-B-lactamas"/>
</dbReference>
<evidence type="ECO:0000259" key="1">
    <source>
        <dbReference type="Pfam" id="PF12706"/>
    </source>
</evidence>
<comment type="caution">
    <text evidence="2">The sequence shown here is derived from an EMBL/GenBank/DDBJ whole genome shotgun (WGS) entry which is preliminary data.</text>
</comment>
<evidence type="ECO:0000313" key="2">
    <source>
        <dbReference type="EMBL" id="GGZ37909.1"/>
    </source>
</evidence>
<proteinExistence type="predicted"/>
<organism evidence="2 3">
    <name type="scientific">Asticcacaulis endophyticus</name>
    <dbReference type="NCBI Taxonomy" id="1395890"/>
    <lineage>
        <taxon>Bacteria</taxon>
        <taxon>Pseudomonadati</taxon>
        <taxon>Pseudomonadota</taxon>
        <taxon>Alphaproteobacteria</taxon>
        <taxon>Caulobacterales</taxon>
        <taxon>Caulobacteraceae</taxon>
        <taxon>Asticcacaulis</taxon>
    </lineage>
</organism>
<dbReference type="PANTHER" id="PTHR42663:SF6">
    <property type="entry name" value="HYDROLASE C777.06C-RELATED"/>
    <property type="match status" value="1"/>
</dbReference>
<dbReference type="InterPro" id="IPR036866">
    <property type="entry name" value="RibonucZ/Hydroxyglut_hydro"/>
</dbReference>
<dbReference type="Pfam" id="PF12706">
    <property type="entry name" value="Lactamase_B_2"/>
    <property type="match status" value="1"/>
</dbReference>
<evidence type="ECO:0000313" key="3">
    <source>
        <dbReference type="Proteomes" id="UP000662572"/>
    </source>
</evidence>
<name>A0A918UVX5_9CAUL</name>
<keyword evidence="3" id="KW-1185">Reference proteome</keyword>
<dbReference type="CDD" id="cd16279">
    <property type="entry name" value="metallo-hydrolase-like_MBL-fold"/>
    <property type="match status" value="1"/>
</dbReference>
<protein>
    <submittedName>
        <fullName evidence="2">Phosphoribosyl 1,2-cyclic phosphodiesterase</fullName>
    </submittedName>
</protein>